<name>A0AAV4HB60_9GAST</name>
<evidence type="ECO:0000313" key="2">
    <source>
        <dbReference type="EMBL" id="GFR95158.1"/>
    </source>
</evidence>
<proteinExistence type="predicted"/>
<dbReference type="Proteomes" id="UP000762676">
    <property type="component" value="Unassembled WGS sequence"/>
</dbReference>
<feature type="compositionally biased region" description="Basic and acidic residues" evidence="1">
    <location>
        <begin position="245"/>
        <end position="254"/>
    </location>
</feature>
<gene>
    <name evidence="2" type="ORF">ElyMa_002685800</name>
</gene>
<feature type="compositionally biased region" description="Basic and acidic residues" evidence="1">
    <location>
        <begin position="216"/>
        <end position="232"/>
    </location>
</feature>
<keyword evidence="3" id="KW-1185">Reference proteome</keyword>
<accession>A0AAV4HB60</accession>
<feature type="compositionally biased region" description="Basic and acidic residues" evidence="1">
    <location>
        <begin position="97"/>
        <end position="123"/>
    </location>
</feature>
<protein>
    <submittedName>
        <fullName evidence="2">Uncharacterized protein</fullName>
    </submittedName>
</protein>
<organism evidence="2 3">
    <name type="scientific">Elysia marginata</name>
    <dbReference type="NCBI Taxonomy" id="1093978"/>
    <lineage>
        <taxon>Eukaryota</taxon>
        <taxon>Metazoa</taxon>
        <taxon>Spiralia</taxon>
        <taxon>Lophotrochozoa</taxon>
        <taxon>Mollusca</taxon>
        <taxon>Gastropoda</taxon>
        <taxon>Heterobranchia</taxon>
        <taxon>Euthyneura</taxon>
        <taxon>Panpulmonata</taxon>
        <taxon>Sacoglossa</taxon>
        <taxon>Placobranchoidea</taxon>
        <taxon>Plakobranchidae</taxon>
        <taxon>Elysia</taxon>
    </lineage>
</organism>
<dbReference type="EMBL" id="BMAT01005535">
    <property type="protein sequence ID" value="GFR95158.1"/>
    <property type="molecule type" value="Genomic_DNA"/>
</dbReference>
<feature type="compositionally biased region" description="Basic residues" evidence="1">
    <location>
        <begin position="124"/>
        <end position="136"/>
    </location>
</feature>
<sequence>MSKVLPDMSLPSKSPSRLTEEQQGKRITLSIRLTRCFTTRRRVNTQVRAFKAFPKDETIRCQPGFKPRTTGQRRRVFCTVGPGTNAAREASGMSVKGDNRITDRRRAVVGDTDSRGRPDDRGERGRHRERQRHNSRTRGERRASAVTAHCDCRTTDCTSPYISGQLEGGYQGVGSVATAAGRGARWLPRGLSTRETRTGGEQTVPYATTSHRRKRWGEVRDGEGGEDTDKKHRESYRKGVRNCCRARDTTDTQR</sequence>
<feature type="region of interest" description="Disordered" evidence="1">
    <location>
        <begin position="209"/>
        <end position="254"/>
    </location>
</feature>
<feature type="region of interest" description="Disordered" evidence="1">
    <location>
        <begin position="1"/>
        <end position="23"/>
    </location>
</feature>
<evidence type="ECO:0000313" key="3">
    <source>
        <dbReference type="Proteomes" id="UP000762676"/>
    </source>
</evidence>
<comment type="caution">
    <text evidence="2">The sequence shown here is derived from an EMBL/GenBank/DDBJ whole genome shotgun (WGS) entry which is preliminary data.</text>
</comment>
<evidence type="ECO:0000256" key="1">
    <source>
        <dbReference type="SAM" id="MobiDB-lite"/>
    </source>
</evidence>
<feature type="region of interest" description="Disordered" evidence="1">
    <location>
        <begin position="87"/>
        <end position="144"/>
    </location>
</feature>
<reference evidence="2 3" key="1">
    <citation type="journal article" date="2021" name="Elife">
        <title>Chloroplast acquisition without the gene transfer in kleptoplastic sea slugs, Plakobranchus ocellatus.</title>
        <authorList>
            <person name="Maeda T."/>
            <person name="Takahashi S."/>
            <person name="Yoshida T."/>
            <person name="Shimamura S."/>
            <person name="Takaki Y."/>
            <person name="Nagai Y."/>
            <person name="Toyoda A."/>
            <person name="Suzuki Y."/>
            <person name="Arimoto A."/>
            <person name="Ishii H."/>
            <person name="Satoh N."/>
            <person name="Nishiyama T."/>
            <person name="Hasebe M."/>
            <person name="Maruyama T."/>
            <person name="Minagawa J."/>
            <person name="Obokata J."/>
            <person name="Shigenobu S."/>
        </authorList>
    </citation>
    <scope>NUCLEOTIDE SEQUENCE [LARGE SCALE GENOMIC DNA]</scope>
</reference>
<dbReference type="AlphaFoldDB" id="A0AAV4HB60"/>